<gene>
    <name evidence="10" type="ORF">SAMN05421813_102132</name>
</gene>
<comment type="subcellular location">
    <subcellularLocation>
        <location evidence="1">Cell membrane</location>
        <topology evidence="1">Multi-pass membrane protein</topology>
    </subcellularLocation>
</comment>
<evidence type="ECO:0000256" key="5">
    <source>
        <dbReference type="ARBA" id="ARBA00022989"/>
    </source>
</evidence>
<keyword evidence="3" id="KW-1003">Cell membrane</keyword>
<dbReference type="PANTHER" id="PTHR34582:SF6">
    <property type="entry name" value="UPF0702 TRANSMEMBRANE PROTEIN YCAP"/>
    <property type="match status" value="1"/>
</dbReference>
<dbReference type="Pfam" id="PF04239">
    <property type="entry name" value="DUF421"/>
    <property type="match status" value="1"/>
</dbReference>
<evidence type="ECO:0000256" key="2">
    <source>
        <dbReference type="ARBA" id="ARBA00006448"/>
    </source>
</evidence>
<dbReference type="PANTHER" id="PTHR34582">
    <property type="entry name" value="UPF0702 TRANSMEMBRANE PROTEIN YCAP"/>
    <property type="match status" value="1"/>
</dbReference>
<evidence type="ECO:0000313" key="10">
    <source>
        <dbReference type="EMBL" id="SDL78267.1"/>
    </source>
</evidence>
<organism evidence="10 11">
    <name type="scientific">Daejeonella rubra</name>
    <dbReference type="NCBI Taxonomy" id="990371"/>
    <lineage>
        <taxon>Bacteria</taxon>
        <taxon>Pseudomonadati</taxon>
        <taxon>Bacteroidota</taxon>
        <taxon>Sphingobacteriia</taxon>
        <taxon>Sphingobacteriales</taxon>
        <taxon>Sphingobacteriaceae</taxon>
        <taxon>Daejeonella</taxon>
    </lineage>
</organism>
<feature type="transmembrane region" description="Helical" evidence="8">
    <location>
        <begin position="6"/>
        <end position="27"/>
    </location>
</feature>
<name>A0A1G9MWH4_9SPHI</name>
<dbReference type="Gene3D" id="3.30.240.20">
    <property type="entry name" value="bsu07140 like domains"/>
    <property type="match status" value="1"/>
</dbReference>
<keyword evidence="4 8" id="KW-0812">Transmembrane</keyword>
<accession>A0A1G9MWH4</accession>
<feature type="region of interest" description="Disordered" evidence="7">
    <location>
        <begin position="157"/>
        <end position="191"/>
    </location>
</feature>
<dbReference type="EMBL" id="FNHH01000002">
    <property type="protein sequence ID" value="SDL78267.1"/>
    <property type="molecule type" value="Genomic_DNA"/>
</dbReference>
<evidence type="ECO:0000256" key="6">
    <source>
        <dbReference type="ARBA" id="ARBA00023136"/>
    </source>
</evidence>
<keyword evidence="6 8" id="KW-0472">Membrane</keyword>
<evidence type="ECO:0000256" key="8">
    <source>
        <dbReference type="SAM" id="Phobius"/>
    </source>
</evidence>
<proteinExistence type="inferred from homology"/>
<keyword evidence="5 8" id="KW-1133">Transmembrane helix</keyword>
<dbReference type="Proteomes" id="UP000199226">
    <property type="component" value="Unassembled WGS sequence"/>
</dbReference>
<reference evidence="11" key="1">
    <citation type="submission" date="2016-10" db="EMBL/GenBank/DDBJ databases">
        <authorList>
            <person name="Varghese N."/>
            <person name="Submissions S."/>
        </authorList>
    </citation>
    <scope>NUCLEOTIDE SEQUENCE [LARGE SCALE GENOMIC DNA]</scope>
    <source>
        <strain evidence="11">DSM 24536</strain>
    </source>
</reference>
<dbReference type="RefSeq" id="WP_176767582.1">
    <property type="nucleotide sequence ID" value="NZ_FNHH01000002.1"/>
</dbReference>
<evidence type="ECO:0000259" key="9">
    <source>
        <dbReference type="Pfam" id="PF04239"/>
    </source>
</evidence>
<feature type="domain" description="YetF C-terminal" evidence="9">
    <location>
        <begin position="85"/>
        <end position="155"/>
    </location>
</feature>
<protein>
    <recommendedName>
        <fullName evidence="9">YetF C-terminal domain-containing protein</fullName>
    </recommendedName>
</protein>
<evidence type="ECO:0000256" key="4">
    <source>
        <dbReference type="ARBA" id="ARBA00022692"/>
    </source>
</evidence>
<dbReference type="STRING" id="990371.SAMN05421813_102132"/>
<dbReference type="InterPro" id="IPR023090">
    <property type="entry name" value="UPF0702_alpha/beta_dom_sf"/>
</dbReference>
<evidence type="ECO:0000256" key="1">
    <source>
        <dbReference type="ARBA" id="ARBA00004651"/>
    </source>
</evidence>
<dbReference type="AlphaFoldDB" id="A0A1G9MWH4"/>
<comment type="similarity">
    <text evidence="2">Belongs to the UPF0702 family.</text>
</comment>
<sequence length="191" mass="21510">MEINPYLDIILRSVAVYVFMVFAIRIFGKKELSQLSTTDLVFLVLISNSVQNAMVGPNTSLLGGIIAATVLFILNYLLKIIMFRSKGIKNMIEGKPVILIYNGKVDVSNMHEESINMDELEEAIRQHGIESYKNVKLAILEVDGNISVIADQVRNDNADQVRNDNADQVRNDNKDQVRNDNKDQVRNDSPD</sequence>
<evidence type="ECO:0000256" key="3">
    <source>
        <dbReference type="ARBA" id="ARBA00022475"/>
    </source>
</evidence>
<evidence type="ECO:0000313" key="11">
    <source>
        <dbReference type="Proteomes" id="UP000199226"/>
    </source>
</evidence>
<dbReference type="InterPro" id="IPR007353">
    <property type="entry name" value="DUF421"/>
</dbReference>
<keyword evidence="11" id="KW-1185">Reference proteome</keyword>
<evidence type="ECO:0000256" key="7">
    <source>
        <dbReference type="SAM" id="MobiDB-lite"/>
    </source>
</evidence>
<dbReference type="GO" id="GO:0005886">
    <property type="term" value="C:plasma membrane"/>
    <property type="evidence" value="ECO:0007669"/>
    <property type="project" value="UniProtKB-SubCell"/>
</dbReference>
<feature type="transmembrane region" description="Helical" evidence="8">
    <location>
        <begin position="61"/>
        <end position="81"/>
    </location>
</feature>